<evidence type="ECO:0000256" key="1">
    <source>
        <dbReference type="ARBA" id="ARBA00004141"/>
    </source>
</evidence>
<keyword evidence="4 5" id="KW-0472">Membrane</keyword>
<name>A0A6A7BR54_9PLEO</name>
<keyword evidence="8" id="KW-1185">Reference proteome</keyword>
<evidence type="ECO:0000313" key="8">
    <source>
        <dbReference type="Proteomes" id="UP000799423"/>
    </source>
</evidence>
<dbReference type="GO" id="GO:0016020">
    <property type="term" value="C:membrane"/>
    <property type="evidence" value="ECO:0007669"/>
    <property type="project" value="UniProtKB-SubCell"/>
</dbReference>
<accession>A0A6A7BR54</accession>
<protein>
    <recommendedName>
        <fullName evidence="6">MARVEL domain-containing protein</fullName>
    </recommendedName>
</protein>
<dbReference type="OrthoDB" id="2017497at2759"/>
<evidence type="ECO:0000256" key="2">
    <source>
        <dbReference type="ARBA" id="ARBA00022692"/>
    </source>
</evidence>
<keyword evidence="3 5" id="KW-1133">Transmembrane helix</keyword>
<feature type="transmembrane region" description="Helical" evidence="5">
    <location>
        <begin position="105"/>
        <end position="125"/>
    </location>
</feature>
<feature type="domain" description="MARVEL" evidence="6">
    <location>
        <begin position="9"/>
        <end position="119"/>
    </location>
</feature>
<keyword evidence="2 5" id="KW-0812">Transmembrane</keyword>
<feature type="transmembrane region" description="Helical" evidence="5">
    <location>
        <begin position="12"/>
        <end position="29"/>
    </location>
</feature>
<dbReference type="EMBL" id="MU006288">
    <property type="protein sequence ID" value="KAF2856988.1"/>
    <property type="molecule type" value="Genomic_DNA"/>
</dbReference>
<organism evidence="7 8">
    <name type="scientific">Plenodomus tracheiphilus IPT5</name>
    <dbReference type="NCBI Taxonomy" id="1408161"/>
    <lineage>
        <taxon>Eukaryota</taxon>
        <taxon>Fungi</taxon>
        <taxon>Dikarya</taxon>
        <taxon>Ascomycota</taxon>
        <taxon>Pezizomycotina</taxon>
        <taxon>Dothideomycetes</taxon>
        <taxon>Pleosporomycetidae</taxon>
        <taxon>Pleosporales</taxon>
        <taxon>Pleosporineae</taxon>
        <taxon>Leptosphaeriaceae</taxon>
        <taxon>Plenodomus</taxon>
    </lineage>
</organism>
<dbReference type="AlphaFoldDB" id="A0A6A7BR54"/>
<feature type="transmembrane region" description="Helical" evidence="5">
    <location>
        <begin position="41"/>
        <end position="60"/>
    </location>
</feature>
<dbReference type="Proteomes" id="UP000799423">
    <property type="component" value="Unassembled WGS sequence"/>
</dbReference>
<evidence type="ECO:0000256" key="3">
    <source>
        <dbReference type="ARBA" id="ARBA00022989"/>
    </source>
</evidence>
<proteinExistence type="predicted"/>
<dbReference type="Pfam" id="PF01284">
    <property type="entry name" value="MARVEL"/>
    <property type="match status" value="1"/>
</dbReference>
<sequence>MLSGKAKFVPRGFQALFASIVIGLSVTLIRGHHVGSLPWQLGFACFASSLALTGSFLSLLEGIVGLTVDVVVAAVNFSGGIEKYRCTLEQEASKFLLDRCREAQASSTFMFLTAVVLLVGGMLLFSRARKGS</sequence>
<gene>
    <name evidence="7" type="ORF">T440DRAFT_494721</name>
</gene>
<evidence type="ECO:0000256" key="4">
    <source>
        <dbReference type="ARBA" id="ARBA00023136"/>
    </source>
</evidence>
<dbReference type="InterPro" id="IPR008253">
    <property type="entry name" value="Marvel"/>
</dbReference>
<reference evidence="7" key="1">
    <citation type="submission" date="2020-01" db="EMBL/GenBank/DDBJ databases">
        <authorList>
            <consortium name="DOE Joint Genome Institute"/>
            <person name="Haridas S."/>
            <person name="Albert R."/>
            <person name="Binder M."/>
            <person name="Bloem J."/>
            <person name="Labutti K."/>
            <person name="Salamov A."/>
            <person name="Andreopoulos B."/>
            <person name="Baker S.E."/>
            <person name="Barry K."/>
            <person name="Bills G."/>
            <person name="Bluhm B.H."/>
            <person name="Cannon C."/>
            <person name="Castanera R."/>
            <person name="Culley D.E."/>
            <person name="Daum C."/>
            <person name="Ezra D."/>
            <person name="Gonzalez J.B."/>
            <person name="Henrissat B."/>
            <person name="Kuo A."/>
            <person name="Liang C."/>
            <person name="Lipzen A."/>
            <person name="Lutzoni F."/>
            <person name="Magnuson J."/>
            <person name="Mondo S."/>
            <person name="Nolan M."/>
            <person name="Ohm R."/>
            <person name="Pangilinan J."/>
            <person name="Park H.-J."/>
            <person name="Ramirez L."/>
            <person name="Alfaro M."/>
            <person name="Sun H."/>
            <person name="Tritt A."/>
            <person name="Yoshinaga Y."/>
            <person name="Zwiers L.-H."/>
            <person name="Turgeon B.G."/>
            <person name="Goodwin S.B."/>
            <person name="Spatafora J.W."/>
            <person name="Crous P.W."/>
            <person name="Grigoriev I.V."/>
        </authorList>
    </citation>
    <scope>NUCLEOTIDE SEQUENCE</scope>
    <source>
        <strain evidence="7">IPT5</strain>
    </source>
</reference>
<evidence type="ECO:0000259" key="6">
    <source>
        <dbReference type="Pfam" id="PF01284"/>
    </source>
</evidence>
<evidence type="ECO:0000256" key="5">
    <source>
        <dbReference type="SAM" id="Phobius"/>
    </source>
</evidence>
<evidence type="ECO:0000313" key="7">
    <source>
        <dbReference type="EMBL" id="KAF2856988.1"/>
    </source>
</evidence>
<comment type="subcellular location">
    <subcellularLocation>
        <location evidence="1">Membrane</location>
        <topology evidence="1">Multi-pass membrane protein</topology>
    </subcellularLocation>
</comment>